<dbReference type="STRING" id="490189.SAMN02927903_01317"/>
<protein>
    <submittedName>
        <fullName evidence="2">3-hydroxybutyryl-CoA dehydratase</fullName>
    </submittedName>
</protein>
<evidence type="ECO:0000259" key="1">
    <source>
        <dbReference type="Pfam" id="PF01575"/>
    </source>
</evidence>
<dbReference type="CDD" id="cd03449">
    <property type="entry name" value="R_hydratase"/>
    <property type="match status" value="1"/>
</dbReference>
<dbReference type="PANTHER" id="PTHR43437:SF3">
    <property type="entry name" value="HYDROXYACYL-THIOESTER DEHYDRATASE TYPE 2, MITOCHONDRIAL"/>
    <property type="match status" value="1"/>
</dbReference>
<dbReference type="Pfam" id="PF01575">
    <property type="entry name" value="MaoC_dehydratas"/>
    <property type="match status" value="1"/>
</dbReference>
<dbReference type="Gene3D" id="3.10.129.10">
    <property type="entry name" value="Hotdog Thioesterase"/>
    <property type="match status" value="1"/>
</dbReference>
<evidence type="ECO:0000313" key="3">
    <source>
        <dbReference type="Proteomes" id="UP000199354"/>
    </source>
</evidence>
<reference evidence="2 3" key="1">
    <citation type="submission" date="2016-10" db="EMBL/GenBank/DDBJ databases">
        <authorList>
            <person name="de Groot N.N."/>
        </authorList>
    </citation>
    <scope>NUCLEOTIDE SEQUENCE [LARGE SCALE GENOMIC DNA]</scope>
    <source>
        <strain evidence="2 3">CGMCC 1.7031</strain>
    </source>
</reference>
<organism evidence="2 3">
    <name type="scientific">Flavobacterium caeni</name>
    <dbReference type="NCBI Taxonomy" id="490189"/>
    <lineage>
        <taxon>Bacteria</taxon>
        <taxon>Pseudomonadati</taxon>
        <taxon>Bacteroidota</taxon>
        <taxon>Flavobacteriia</taxon>
        <taxon>Flavobacteriales</taxon>
        <taxon>Flavobacteriaceae</taxon>
        <taxon>Flavobacterium</taxon>
    </lineage>
</organism>
<dbReference type="GO" id="GO:0006633">
    <property type="term" value="P:fatty acid biosynthetic process"/>
    <property type="evidence" value="ECO:0007669"/>
    <property type="project" value="TreeGrafter"/>
</dbReference>
<dbReference type="InterPro" id="IPR050965">
    <property type="entry name" value="UPF0336/Enoyl-CoA_hydratase"/>
</dbReference>
<dbReference type="EMBL" id="FMVF01000005">
    <property type="protein sequence ID" value="SCY39591.1"/>
    <property type="molecule type" value="Genomic_DNA"/>
</dbReference>
<keyword evidence="3" id="KW-1185">Reference proteome</keyword>
<dbReference type="InterPro" id="IPR029069">
    <property type="entry name" value="HotDog_dom_sf"/>
</dbReference>
<gene>
    <name evidence="2" type="ORF">SAMN02927903_01317</name>
</gene>
<feature type="domain" description="MaoC-like" evidence="1">
    <location>
        <begin position="12"/>
        <end position="104"/>
    </location>
</feature>
<evidence type="ECO:0000313" key="2">
    <source>
        <dbReference type="EMBL" id="SCY39591.1"/>
    </source>
</evidence>
<name>A0A1G5FKB8_9FLAO</name>
<dbReference type="AlphaFoldDB" id="A0A1G5FKB8"/>
<dbReference type="PANTHER" id="PTHR43437">
    <property type="entry name" value="HYDROXYACYL-THIOESTER DEHYDRATASE TYPE 2, MITOCHONDRIAL-RELATED"/>
    <property type="match status" value="1"/>
</dbReference>
<dbReference type="RefSeq" id="WP_091141504.1">
    <property type="nucleotide sequence ID" value="NZ_FMVF01000005.1"/>
</dbReference>
<dbReference type="OrthoDB" id="9801625at2"/>
<dbReference type="InterPro" id="IPR002539">
    <property type="entry name" value="MaoC-like_dom"/>
</dbReference>
<proteinExistence type="predicted"/>
<sequence>MGIEVGQQVKVSRIFDAATVRAYAELTGDFNPVHFDAGYAADTIFGKPIVHGPLVLTLITTLFANELPGPGSVYLSHDVKYQLPVFYDDEITAILTVTAINEKQHVFIETLAINQNGQTVISGMARLKKY</sequence>
<dbReference type="Proteomes" id="UP000199354">
    <property type="component" value="Unassembled WGS sequence"/>
</dbReference>
<dbReference type="GO" id="GO:0019171">
    <property type="term" value="F:(3R)-hydroxyacyl-[acyl-carrier-protein] dehydratase activity"/>
    <property type="evidence" value="ECO:0007669"/>
    <property type="project" value="TreeGrafter"/>
</dbReference>
<dbReference type="SUPFAM" id="SSF54637">
    <property type="entry name" value="Thioesterase/thiol ester dehydrase-isomerase"/>
    <property type="match status" value="1"/>
</dbReference>
<accession>A0A1G5FKB8</accession>